<dbReference type="OrthoDB" id="675873at2"/>
<sequence>MKHITTPKGRYKLKHRGTKCLNCDHSLDISDRFCPNCSQENSTKKLSLKVYIVEFFSTFIAYDSKLIRTLSHLLFHPGKMTKDYILGKRASFTNPFRFLLSLSIIYFLLLNATGDYTQLDNINTPDDSNFLFSGISELNIDNNDSDTKGINPSDSLSTTRNLDSYKKSKDSVILRNPEAYFETIKDKTTLNRITKKIDFYNTLIRNEKVYSFKALYQKYNIPNTKENLFCYKTTKGLLKAFNQPGSFIAALISRLPFLIFFLLPIFTLFIFLTYVRKKYNYTDNLIFCFHNQSMLFILLITRLLIDTTFSISSNIVFLLIFGIYLYKAMLNFYGQSRIMTFVKYMFLNVVFLILAVLSVVLLSLGSILTY</sequence>
<organism evidence="2 3">
    <name type="scientific">Arenibacter nanhaiticus</name>
    <dbReference type="NCBI Taxonomy" id="558155"/>
    <lineage>
        <taxon>Bacteria</taxon>
        <taxon>Pseudomonadati</taxon>
        <taxon>Bacteroidota</taxon>
        <taxon>Flavobacteriia</taxon>
        <taxon>Flavobacteriales</taxon>
        <taxon>Flavobacteriaceae</taxon>
        <taxon>Arenibacter</taxon>
    </lineage>
</organism>
<evidence type="ECO:0000313" key="3">
    <source>
        <dbReference type="Proteomes" id="UP000184231"/>
    </source>
</evidence>
<feature type="transmembrane region" description="Helical" evidence="1">
    <location>
        <begin position="345"/>
        <end position="368"/>
    </location>
</feature>
<name>A0A1M6H8A6_9FLAO</name>
<evidence type="ECO:0000313" key="2">
    <source>
        <dbReference type="EMBL" id="SHJ18442.1"/>
    </source>
</evidence>
<keyword evidence="1" id="KW-0812">Transmembrane</keyword>
<keyword evidence="3" id="KW-1185">Reference proteome</keyword>
<feature type="transmembrane region" description="Helical" evidence="1">
    <location>
        <begin position="247"/>
        <end position="272"/>
    </location>
</feature>
<dbReference type="STRING" id="558155.SAMN04487911_11337"/>
<dbReference type="Pfam" id="PF12412">
    <property type="entry name" value="DUF3667"/>
    <property type="match status" value="1"/>
</dbReference>
<dbReference type="AlphaFoldDB" id="A0A1M6H8A6"/>
<protein>
    <recommendedName>
        <fullName evidence="4">DUF3667 domain-containing protein</fullName>
    </recommendedName>
</protein>
<feature type="transmembrane region" description="Helical" evidence="1">
    <location>
        <begin position="311"/>
        <end position="333"/>
    </location>
</feature>
<accession>A0A1M6H8A6</accession>
<dbReference type="EMBL" id="FQYX01000013">
    <property type="protein sequence ID" value="SHJ18442.1"/>
    <property type="molecule type" value="Genomic_DNA"/>
</dbReference>
<evidence type="ECO:0000256" key="1">
    <source>
        <dbReference type="SAM" id="Phobius"/>
    </source>
</evidence>
<keyword evidence="1" id="KW-0472">Membrane</keyword>
<feature type="transmembrane region" description="Helical" evidence="1">
    <location>
        <begin position="284"/>
        <end position="305"/>
    </location>
</feature>
<dbReference type="RefSeq" id="WP_072764526.1">
    <property type="nucleotide sequence ID" value="NZ_FQYX01000013.1"/>
</dbReference>
<keyword evidence="1" id="KW-1133">Transmembrane helix</keyword>
<proteinExistence type="predicted"/>
<reference evidence="2 3" key="1">
    <citation type="submission" date="2016-11" db="EMBL/GenBank/DDBJ databases">
        <authorList>
            <person name="Jaros S."/>
            <person name="Januszkiewicz K."/>
            <person name="Wedrychowicz H."/>
        </authorList>
    </citation>
    <scope>NUCLEOTIDE SEQUENCE [LARGE SCALE GENOMIC DNA]</scope>
    <source>
        <strain evidence="2 3">CGMCC 1.8863</strain>
    </source>
</reference>
<gene>
    <name evidence="2" type="ORF">SAMN04487911_11337</name>
</gene>
<evidence type="ECO:0008006" key="4">
    <source>
        <dbReference type="Google" id="ProtNLM"/>
    </source>
</evidence>
<dbReference type="Proteomes" id="UP000184231">
    <property type="component" value="Unassembled WGS sequence"/>
</dbReference>
<dbReference type="InterPro" id="IPR022134">
    <property type="entry name" value="DUF3667"/>
</dbReference>